<evidence type="ECO:0000313" key="3">
    <source>
        <dbReference type="Proteomes" id="UP000314294"/>
    </source>
</evidence>
<accession>A0A4Z2FB28</accession>
<keyword evidence="3" id="KW-1185">Reference proteome</keyword>
<evidence type="ECO:0000313" key="2">
    <source>
        <dbReference type="EMBL" id="TNN38014.1"/>
    </source>
</evidence>
<reference evidence="2 3" key="1">
    <citation type="submission" date="2019-03" db="EMBL/GenBank/DDBJ databases">
        <title>First draft genome of Liparis tanakae, snailfish: a comprehensive survey of snailfish specific genes.</title>
        <authorList>
            <person name="Kim W."/>
            <person name="Song I."/>
            <person name="Jeong J.-H."/>
            <person name="Kim D."/>
            <person name="Kim S."/>
            <person name="Ryu S."/>
            <person name="Song J.Y."/>
            <person name="Lee S.K."/>
        </authorList>
    </citation>
    <scope>NUCLEOTIDE SEQUENCE [LARGE SCALE GENOMIC DNA]</scope>
    <source>
        <tissue evidence="2">Muscle</tissue>
    </source>
</reference>
<proteinExistence type="predicted"/>
<dbReference type="AlphaFoldDB" id="A0A4Z2FB28"/>
<feature type="region of interest" description="Disordered" evidence="1">
    <location>
        <begin position="30"/>
        <end position="81"/>
    </location>
</feature>
<dbReference type="Proteomes" id="UP000314294">
    <property type="component" value="Unassembled WGS sequence"/>
</dbReference>
<gene>
    <name evidence="2" type="ORF">EYF80_051819</name>
</gene>
<comment type="caution">
    <text evidence="2">The sequence shown here is derived from an EMBL/GenBank/DDBJ whole genome shotgun (WGS) entry which is preliminary data.</text>
</comment>
<organism evidence="2 3">
    <name type="scientific">Liparis tanakae</name>
    <name type="common">Tanaka's snailfish</name>
    <dbReference type="NCBI Taxonomy" id="230148"/>
    <lineage>
        <taxon>Eukaryota</taxon>
        <taxon>Metazoa</taxon>
        <taxon>Chordata</taxon>
        <taxon>Craniata</taxon>
        <taxon>Vertebrata</taxon>
        <taxon>Euteleostomi</taxon>
        <taxon>Actinopterygii</taxon>
        <taxon>Neopterygii</taxon>
        <taxon>Teleostei</taxon>
        <taxon>Neoteleostei</taxon>
        <taxon>Acanthomorphata</taxon>
        <taxon>Eupercaria</taxon>
        <taxon>Perciformes</taxon>
        <taxon>Cottioidei</taxon>
        <taxon>Cottales</taxon>
        <taxon>Liparidae</taxon>
        <taxon>Liparis</taxon>
    </lineage>
</organism>
<evidence type="ECO:0000256" key="1">
    <source>
        <dbReference type="SAM" id="MobiDB-lite"/>
    </source>
</evidence>
<dbReference type="EMBL" id="SRLO01001417">
    <property type="protein sequence ID" value="TNN38014.1"/>
    <property type="molecule type" value="Genomic_DNA"/>
</dbReference>
<name>A0A4Z2FB28_9TELE</name>
<protein>
    <submittedName>
        <fullName evidence="2">Uncharacterized protein</fullName>
    </submittedName>
</protein>
<feature type="compositionally biased region" description="Basic and acidic residues" evidence="1">
    <location>
        <begin position="32"/>
        <end position="48"/>
    </location>
</feature>
<sequence>MICLFLLAVRKRRGLSLQAENSAALTRLPPSSDERLKYTETNVQDKGRGAGGDRQTSGATWTLMRPRGAGARPHAPCSCSN</sequence>